<dbReference type="HOGENOM" id="CLU_038321_1_0_1"/>
<reference evidence="3" key="2">
    <citation type="submission" date="2025-08" db="UniProtKB">
        <authorList>
            <consortium name="Ensembl"/>
        </authorList>
    </citation>
    <scope>IDENTIFICATION</scope>
</reference>
<feature type="compositionally biased region" description="Basic residues" evidence="2">
    <location>
        <begin position="22"/>
        <end position="37"/>
    </location>
</feature>
<reference evidence="3" key="3">
    <citation type="submission" date="2025-09" db="UniProtKB">
        <authorList>
            <consortium name="Ensembl"/>
        </authorList>
    </citation>
    <scope>IDENTIFICATION</scope>
</reference>
<evidence type="ECO:0000313" key="4">
    <source>
        <dbReference type="Proteomes" id="UP000007875"/>
    </source>
</evidence>
<keyword evidence="1" id="KW-0862">Zinc</keyword>
<dbReference type="Pfam" id="PF03637">
    <property type="entry name" value="Mob1_phocein"/>
    <property type="match status" value="1"/>
</dbReference>
<dbReference type="SMART" id="SM01388">
    <property type="entry name" value="Mob1_phocein"/>
    <property type="match status" value="1"/>
</dbReference>
<evidence type="ECO:0000313" key="3">
    <source>
        <dbReference type="Ensembl" id="ENSCSAVP00000003854.1"/>
    </source>
</evidence>
<feature type="binding site" evidence="1">
    <location>
        <position position="102"/>
    </location>
    <ligand>
        <name>Zn(2+)</name>
        <dbReference type="ChEBI" id="CHEBI:29105"/>
    </ligand>
</feature>
<feature type="binding site" evidence="1">
    <location>
        <position position="187"/>
    </location>
    <ligand>
        <name>Zn(2+)</name>
        <dbReference type="ChEBI" id="CHEBI:29105"/>
    </ligand>
</feature>
<organism evidence="3 4">
    <name type="scientific">Ciona savignyi</name>
    <name type="common">Pacific transparent sea squirt</name>
    <dbReference type="NCBI Taxonomy" id="51511"/>
    <lineage>
        <taxon>Eukaryota</taxon>
        <taxon>Metazoa</taxon>
        <taxon>Chordata</taxon>
        <taxon>Tunicata</taxon>
        <taxon>Ascidiacea</taxon>
        <taxon>Phlebobranchia</taxon>
        <taxon>Cionidae</taxon>
        <taxon>Ciona</taxon>
    </lineage>
</organism>
<dbReference type="STRING" id="51511.ENSCSAVP00000003854"/>
<evidence type="ECO:0000256" key="2">
    <source>
        <dbReference type="SAM" id="MobiDB-lite"/>
    </source>
</evidence>
<dbReference type="AlphaFoldDB" id="H2YEV6"/>
<feature type="compositionally biased region" description="Polar residues" evidence="2">
    <location>
        <begin position="243"/>
        <end position="262"/>
    </location>
</feature>
<dbReference type="PANTHER" id="PTHR22599">
    <property type="entry name" value="MPS ONE BINDER KINASE ACTIVATOR-LIKE MOB"/>
    <property type="match status" value="1"/>
</dbReference>
<feature type="binding site" evidence="1">
    <location>
        <position position="182"/>
    </location>
    <ligand>
        <name>Zn(2+)</name>
        <dbReference type="ChEBI" id="CHEBI:29105"/>
    </ligand>
</feature>
<dbReference type="GeneTree" id="ENSGT01120000271909"/>
<accession>H2YEV6</accession>
<keyword evidence="4" id="KW-1185">Reference proteome</keyword>
<evidence type="ECO:0000256" key="1">
    <source>
        <dbReference type="PIRSR" id="PIRSR605301-1"/>
    </source>
</evidence>
<proteinExistence type="predicted"/>
<dbReference type="InParanoid" id="H2YEV6"/>
<name>H2YEV6_CIOSA</name>
<dbReference type="InterPro" id="IPR005301">
    <property type="entry name" value="MOB_kinase_act_fam"/>
</dbReference>
<dbReference type="Gene3D" id="1.20.140.30">
    <property type="entry name" value="MOB kinase activator"/>
    <property type="match status" value="1"/>
</dbReference>
<dbReference type="Ensembl" id="ENSCSAVT00000003912.1">
    <property type="protein sequence ID" value="ENSCSAVP00000003854.1"/>
    <property type="gene ID" value="ENSCSAVG00000002277.1"/>
</dbReference>
<feature type="region of interest" description="Disordered" evidence="2">
    <location>
        <begin position="15"/>
        <end position="42"/>
    </location>
</feature>
<keyword evidence="1" id="KW-0479">Metal-binding</keyword>
<dbReference type="FunCoup" id="H2YEV6">
    <property type="interactions" value="17"/>
</dbReference>
<dbReference type="SUPFAM" id="SSF101152">
    <property type="entry name" value="Mob1/phocein"/>
    <property type="match status" value="1"/>
</dbReference>
<dbReference type="InterPro" id="IPR036703">
    <property type="entry name" value="MOB_kinase_act_sf"/>
</dbReference>
<dbReference type="eggNOG" id="KOG0440">
    <property type="taxonomic scope" value="Eukaryota"/>
</dbReference>
<feature type="binding site" evidence="1">
    <location>
        <position position="107"/>
    </location>
    <ligand>
        <name>Zn(2+)</name>
        <dbReference type="ChEBI" id="CHEBI:29105"/>
    </ligand>
</feature>
<sequence>MTMLDQLLQILSPQKDYDKRKTDRKYRRIKKKGKKNDKKPVVEEKKPYLDPELFEQLPSNLNLRTVVTKPRNIEEREWIATHAMLPCFTTSTQLYGTVSEFCTADSCPVMQGPGQKQYTWVDERGKKLKCTGPQYVDYVMTFCQKCASNQELFPTKYAQTFHESFYSEIKKILRFLFHVIAHMYYSHFARLKQMGMVGYLTTVFKHFTYLDRDFNLVDRQETATLDDLVDAMGLFKAPPAGESSGTENTVSGACSAGESSAPISGGRRIQQTPTHFHQQHLMPLPPRNNGAQM</sequence>
<dbReference type="OMA" id="WIASHTI"/>
<dbReference type="Proteomes" id="UP000007875">
    <property type="component" value="Unassembled WGS sequence"/>
</dbReference>
<feature type="region of interest" description="Disordered" evidence="2">
    <location>
        <begin position="239"/>
        <end position="268"/>
    </location>
</feature>
<protein>
    <submittedName>
        <fullName evidence="3">Uncharacterized protein</fullName>
    </submittedName>
</protein>
<reference evidence="4" key="1">
    <citation type="submission" date="2003-08" db="EMBL/GenBank/DDBJ databases">
        <authorList>
            <person name="Birren B."/>
            <person name="Nusbaum C."/>
            <person name="Abebe A."/>
            <person name="Abouelleil A."/>
            <person name="Adekoya E."/>
            <person name="Ait-zahra M."/>
            <person name="Allen N."/>
            <person name="Allen T."/>
            <person name="An P."/>
            <person name="Anderson M."/>
            <person name="Anderson S."/>
            <person name="Arachchi H."/>
            <person name="Armbruster J."/>
            <person name="Bachantsang P."/>
            <person name="Baldwin J."/>
            <person name="Barry A."/>
            <person name="Bayul T."/>
            <person name="Blitshsteyn B."/>
            <person name="Bloom T."/>
            <person name="Blye J."/>
            <person name="Boguslavskiy L."/>
            <person name="Borowsky M."/>
            <person name="Boukhgalter B."/>
            <person name="Brunache A."/>
            <person name="Butler J."/>
            <person name="Calixte N."/>
            <person name="Calvo S."/>
            <person name="Camarata J."/>
            <person name="Campo K."/>
            <person name="Chang J."/>
            <person name="Cheshatsang Y."/>
            <person name="Citroen M."/>
            <person name="Collymore A."/>
            <person name="Considine T."/>
            <person name="Cook A."/>
            <person name="Cooke P."/>
            <person name="Corum B."/>
            <person name="Cuomo C."/>
            <person name="David R."/>
            <person name="Dawoe T."/>
            <person name="Degray S."/>
            <person name="Dodge S."/>
            <person name="Dooley K."/>
            <person name="Dorje P."/>
            <person name="Dorjee K."/>
            <person name="Dorris L."/>
            <person name="Duffey N."/>
            <person name="Dupes A."/>
            <person name="Elkins T."/>
            <person name="Engels R."/>
            <person name="Erickson J."/>
            <person name="Farina A."/>
            <person name="Faro S."/>
            <person name="Ferreira P."/>
            <person name="Fischer H."/>
            <person name="Fitzgerald M."/>
            <person name="Foley K."/>
            <person name="Gage D."/>
            <person name="Galagan J."/>
            <person name="Gearin G."/>
            <person name="Gnerre S."/>
            <person name="Gnirke A."/>
            <person name="Goyette A."/>
            <person name="Graham J."/>
            <person name="Grandbois E."/>
            <person name="Gyaltsen K."/>
            <person name="Hafez N."/>
            <person name="Hagopian D."/>
            <person name="Hagos B."/>
            <person name="Hall J."/>
            <person name="Hatcher B."/>
            <person name="Heller A."/>
            <person name="Higgins H."/>
            <person name="Honan T."/>
            <person name="Horn A."/>
            <person name="Houde N."/>
            <person name="Hughes L."/>
            <person name="Hulme W."/>
            <person name="Husby E."/>
            <person name="Iliev I."/>
            <person name="Jaffe D."/>
            <person name="Jones C."/>
            <person name="Kamal M."/>
            <person name="Kamat A."/>
            <person name="Kamvysselis M."/>
            <person name="Karlsson E."/>
            <person name="Kells C."/>
            <person name="Kieu A."/>
            <person name="Kisner P."/>
            <person name="Kodira C."/>
            <person name="Kulbokas E."/>
            <person name="Labutti K."/>
            <person name="Lama D."/>
            <person name="Landers T."/>
            <person name="Leger J."/>
            <person name="Levine S."/>
            <person name="Lewis D."/>
            <person name="Lewis T."/>
            <person name="Lindblad-toh K."/>
            <person name="Liu X."/>
            <person name="Lokyitsang T."/>
            <person name="Lokyitsang Y."/>
            <person name="Lucien O."/>
            <person name="Lui A."/>
            <person name="Ma L.J."/>
            <person name="Mabbitt R."/>
            <person name="Macdonald J."/>
            <person name="Maclean C."/>
            <person name="Major J."/>
            <person name="Manning J."/>
            <person name="Marabella R."/>
            <person name="Maru K."/>
            <person name="Matthews C."/>
            <person name="Mauceli E."/>
            <person name="Mccarthy M."/>
            <person name="Mcdonough S."/>
            <person name="Mcghee T."/>
            <person name="Meldrim J."/>
            <person name="Meneus L."/>
            <person name="Mesirov J."/>
            <person name="Mihalev A."/>
            <person name="Mihova T."/>
            <person name="Mikkelsen T."/>
            <person name="Mlenga V."/>
            <person name="Moru K."/>
            <person name="Mozes J."/>
            <person name="Mulrain L."/>
            <person name="Munson G."/>
            <person name="Naylor J."/>
            <person name="Newes C."/>
            <person name="Nguyen C."/>
            <person name="Nguyen N."/>
            <person name="Nguyen T."/>
            <person name="Nicol R."/>
            <person name="Nielsen C."/>
            <person name="Nizzari M."/>
            <person name="Norbu C."/>
            <person name="Norbu N."/>
            <person name="O'donnell P."/>
            <person name="Okoawo O."/>
            <person name="O'leary S."/>
            <person name="Omotosho B."/>
            <person name="O'neill K."/>
            <person name="Osman S."/>
            <person name="Parker S."/>
            <person name="Perrin D."/>
            <person name="Phunkhang P."/>
            <person name="Piqani B."/>
            <person name="Purcell S."/>
            <person name="Rachupka T."/>
            <person name="Ramasamy U."/>
            <person name="Rameau R."/>
            <person name="Ray V."/>
            <person name="Raymond C."/>
            <person name="Retta R."/>
            <person name="Richardson S."/>
            <person name="Rise C."/>
            <person name="Rodriguez J."/>
            <person name="Rogers J."/>
            <person name="Rogov P."/>
            <person name="Rutman M."/>
            <person name="Schupbach R."/>
            <person name="Seaman C."/>
            <person name="Settipalli S."/>
            <person name="Sharpe T."/>
            <person name="Sheridan J."/>
            <person name="Sherpa N."/>
            <person name="Shi J."/>
            <person name="Smirnov S."/>
            <person name="Smith C."/>
            <person name="Sougnez C."/>
            <person name="Spencer B."/>
            <person name="Stalker J."/>
            <person name="Stange-thomann N."/>
            <person name="Stavropoulos S."/>
            <person name="Stetson K."/>
            <person name="Stone C."/>
            <person name="Stone S."/>
            <person name="Stubbs M."/>
            <person name="Talamas J."/>
            <person name="Tchuinga P."/>
            <person name="Tenzing P."/>
            <person name="Tesfaye S."/>
            <person name="Theodore J."/>
            <person name="Thoulutsang Y."/>
            <person name="Topham K."/>
            <person name="Towey S."/>
            <person name="Tsamla T."/>
            <person name="Tsomo N."/>
            <person name="Vallee D."/>
            <person name="Vassiliev H."/>
            <person name="Venkataraman V."/>
            <person name="Vinson J."/>
            <person name="Vo A."/>
            <person name="Wade C."/>
            <person name="Wang S."/>
            <person name="Wangchuk T."/>
            <person name="Wangdi T."/>
            <person name="Whittaker C."/>
            <person name="Wilkinson J."/>
            <person name="Wu Y."/>
            <person name="Wyman D."/>
            <person name="Yadav S."/>
            <person name="Yang S."/>
            <person name="Yang X."/>
            <person name="Yeager S."/>
            <person name="Yee E."/>
            <person name="Young G."/>
            <person name="Zainoun J."/>
            <person name="Zembeck L."/>
            <person name="Zimmer A."/>
            <person name="Zody M."/>
            <person name="Lander E."/>
        </authorList>
    </citation>
    <scope>NUCLEOTIDE SEQUENCE [LARGE SCALE GENOMIC DNA]</scope>
</reference>